<dbReference type="GO" id="GO:0003677">
    <property type="term" value="F:DNA binding"/>
    <property type="evidence" value="ECO:0007669"/>
    <property type="project" value="InterPro"/>
</dbReference>
<dbReference type="GO" id="GO:0006281">
    <property type="term" value="P:DNA repair"/>
    <property type="evidence" value="ECO:0007669"/>
    <property type="project" value="InterPro"/>
</dbReference>
<dbReference type="PROSITE" id="PS00697">
    <property type="entry name" value="DNA_LIGASE_A1"/>
    <property type="match status" value="1"/>
</dbReference>
<feature type="domain" description="ATP-dependent DNA ligase family profile" evidence="6">
    <location>
        <begin position="449"/>
        <end position="601"/>
    </location>
</feature>
<evidence type="ECO:0000256" key="5">
    <source>
        <dbReference type="SAM" id="MobiDB-lite"/>
    </source>
</evidence>
<dbReference type="PROSITE" id="PS50160">
    <property type="entry name" value="DNA_LIGASE_A3"/>
    <property type="match status" value="1"/>
</dbReference>
<dbReference type="PANTHER" id="PTHR45674:SF12">
    <property type="entry name" value="ATP DEPENDENT DNA LIGASE DOMAIN-CONTAINING PROTEIN"/>
    <property type="match status" value="1"/>
</dbReference>
<accession>A0AAD5V224</accession>
<evidence type="ECO:0000256" key="1">
    <source>
        <dbReference type="ARBA" id="ARBA00007572"/>
    </source>
</evidence>
<dbReference type="SUPFAM" id="SSF56091">
    <property type="entry name" value="DNA ligase/mRNA capping enzyme, catalytic domain"/>
    <property type="match status" value="1"/>
</dbReference>
<organism evidence="7 8">
    <name type="scientific">Meripilus lineatus</name>
    <dbReference type="NCBI Taxonomy" id="2056292"/>
    <lineage>
        <taxon>Eukaryota</taxon>
        <taxon>Fungi</taxon>
        <taxon>Dikarya</taxon>
        <taxon>Basidiomycota</taxon>
        <taxon>Agaricomycotina</taxon>
        <taxon>Agaricomycetes</taxon>
        <taxon>Polyporales</taxon>
        <taxon>Meripilaceae</taxon>
        <taxon>Meripilus</taxon>
    </lineage>
</organism>
<dbReference type="PANTHER" id="PTHR45674">
    <property type="entry name" value="DNA LIGASE 1/3 FAMILY MEMBER"/>
    <property type="match status" value="1"/>
</dbReference>
<evidence type="ECO:0000256" key="3">
    <source>
        <dbReference type="ARBA" id="ARBA00022741"/>
    </source>
</evidence>
<feature type="region of interest" description="Disordered" evidence="5">
    <location>
        <begin position="790"/>
        <end position="863"/>
    </location>
</feature>
<dbReference type="AlphaFoldDB" id="A0AAD5V224"/>
<dbReference type="Pfam" id="PF01068">
    <property type="entry name" value="DNA_ligase_A_M"/>
    <property type="match status" value="1"/>
</dbReference>
<dbReference type="Gene3D" id="1.10.3260.10">
    <property type="entry name" value="DNA ligase, ATP-dependent, N-terminal domain"/>
    <property type="match status" value="1"/>
</dbReference>
<reference evidence="7" key="1">
    <citation type="submission" date="2022-07" db="EMBL/GenBank/DDBJ databases">
        <title>Genome Sequence of Physisporinus lineatus.</title>
        <authorList>
            <person name="Buettner E."/>
        </authorList>
    </citation>
    <scope>NUCLEOTIDE SEQUENCE</scope>
    <source>
        <strain evidence="7">VT162</strain>
    </source>
</reference>
<feature type="compositionally biased region" description="Polar residues" evidence="5">
    <location>
        <begin position="843"/>
        <end position="855"/>
    </location>
</feature>
<dbReference type="Gene3D" id="3.30.470.30">
    <property type="entry name" value="DNA ligase/mRNA capping enzyme"/>
    <property type="match status" value="1"/>
</dbReference>
<comment type="similarity">
    <text evidence="1">Belongs to the ATP-dependent DNA ligase family.</text>
</comment>
<keyword evidence="3" id="KW-0547">Nucleotide-binding</keyword>
<dbReference type="EMBL" id="JANAWD010000377">
    <property type="protein sequence ID" value="KAJ3480398.1"/>
    <property type="molecule type" value="Genomic_DNA"/>
</dbReference>
<dbReference type="InterPro" id="IPR012340">
    <property type="entry name" value="NA-bd_OB-fold"/>
</dbReference>
<dbReference type="GO" id="GO:0005634">
    <property type="term" value="C:nucleus"/>
    <property type="evidence" value="ECO:0007669"/>
    <property type="project" value="TreeGrafter"/>
</dbReference>
<keyword evidence="2" id="KW-0436">Ligase</keyword>
<dbReference type="InterPro" id="IPR012310">
    <property type="entry name" value="DNA_ligase_ATP-dep_cent"/>
</dbReference>
<gene>
    <name evidence="7" type="ORF">NLI96_g8380</name>
</gene>
<dbReference type="Pfam" id="PF04675">
    <property type="entry name" value="DNA_ligase_A_N"/>
    <property type="match status" value="1"/>
</dbReference>
<feature type="region of interest" description="Disordered" evidence="5">
    <location>
        <begin position="891"/>
        <end position="915"/>
    </location>
</feature>
<evidence type="ECO:0000313" key="7">
    <source>
        <dbReference type="EMBL" id="KAJ3480398.1"/>
    </source>
</evidence>
<dbReference type="InterPro" id="IPR050191">
    <property type="entry name" value="ATP-dep_DNA_ligase"/>
</dbReference>
<comment type="caution">
    <text evidence="7">The sequence shown here is derived from an EMBL/GenBank/DDBJ whole genome shotgun (WGS) entry which is preliminary data.</text>
</comment>
<dbReference type="InterPro" id="IPR036599">
    <property type="entry name" value="DNA_ligase_N_sf"/>
</dbReference>
<dbReference type="GO" id="GO:0003910">
    <property type="term" value="F:DNA ligase (ATP) activity"/>
    <property type="evidence" value="ECO:0007669"/>
    <property type="project" value="InterPro"/>
</dbReference>
<dbReference type="InterPro" id="IPR012308">
    <property type="entry name" value="DNA_ligase_ATP-dep_N"/>
</dbReference>
<evidence type="ECO:0000256" key="2">
    <source>
        <dbReference type="ARBA" id="ARBA00022598"/>
    </source>
</evidence>
<evidence type="ECO:0000313" key="8">
    <source>
        <dbReference type="Proteomes" id="UP001212997"/>
    </source>
</evidence>
<dbReference type="GO" id="GO:0005524">
    <property type="term" value="F:ATP binding"/>
    <property type="evidence" value="ECO:0007669"/>
    <property type="project" value="UniProtKB-KW"/>
</dbReference>
<sequence>MTQGDTPSSDIPFCFFEILIKELAKIKPVAAGSSKKVNLVSRSSKAHQTLRNWIDELRRSFSPLPHHTLQTFLEFLFPEEDNEKKYGLKKTKLAQYLSDILNVSGDGGGESLRTWNSADALGSLGSEVENVMMTRLTNPLDDRNVSMALMRTLLTELAANCPFSSEGVRESFPNPRSQRAILKDIFSRLSPWSACLVTQIILKDLRPLIYPLHETHYSASLLKYNSNAMRVLTKEDVMMAWDPSGRMLKAYKVQGSLSSVAQLFENSQETIAPRLGVPISIPKCVKGQGCAQALGLLRTSKKVWAETKYDGERAQIHVEIDASGQSRITIFSKSKRDSTLDRFAIHPIIRESLGLADGPQQRDSGQPAPLKRPKLSKNIVLEAEMVAYSDALDRMDEFWRIRSLITSTAIGPRHVDVPKITSHINDSAELSQYSMLSNASDGGTRHLALVFFDVLMLDSATLLHKPYSERREILESVINIIPRYSMFAERFPIPMSSVRSGPASHLRQIFAQHIADHQEGVVLKADEGKYNQGYLPWSRSVVRVASSHQTDHPRQLKKDYIPGHGDTLDLAILGAVWEKERARELRVSPSVYTTFYLGVFTNPDHQPYELPHFRIIFTASYGLSREALEELNFIIKSSDNIDYTQVHPNNRGSGSTIQRKHVSESLPYTYNMSSSLPPPSVLLCSPILAEVFGAGFTKALRSKFYELRFPRITKIFRRNDRPWTETTTLSRYNEIAREAVGRDRSDKDIEDWCNELWDKPSSPGAKCPEKRKRCEEEWIAKLEIVDRKEKRRRVGKELEAPQIERSTAPTGIPTRAFGSVTNIRKDSPLDVPPQQDGKDVKESTNSPFLPTPKSSQPKRSRHQSLEIVKPLLYNEVAEPTSKCVIADTLSQDLGEHEHRNSSRTTPPDSEHLHEATTGKRDFLEDAVVWIAKPNDVPRCPPYACSIPIGHRLNTLNALLIACGWTDIETNNVCDWVQKGVIFMDEGSDWKSYPLMRLMDKRSSIVNSLEYPMKRVKTVWILSSRLLDGHHSTWSTTGCLSLFEVEKFAICKFG</sequence>
<name>A0AAD5V224_9APHY</name>
<keyword evidence="4" id="KW-0067">ATP-binding</keyword>
<dbReference type="Proteomes" id="UP001212997">
    <property type="component" value="Unassembled WGS sequence"/>
</dbReference>
<keyword evidence="8" id="KW-1185">Reference proteome</keyword>
<dbReference type="Gene3D" id="2.40.50.140">
    <property type="entry name" value="Nucleic acid-binding proteins"/>
    <property type="match status" value="1"/>
</dbReference>
<dbReference type="GO" id="GO:0005739">
    <property type="term" value="C:mitochondrion"/>
    <property type="evidence" value="ECO:0007669"/>
    <property type="project" value="TreeGrafter"/>
</dbReference>
<proteinExistence type="inferred from homology"/>
<evidence type="ECO:0000256" key="4">
    <source>
        <dbReference type="ARBA" id="ARBA00022840"/>
    </source>
</evidence>
<evidence type="ECO:0000259" key="6">
    <source>
        <dbReference type="PROSITE" id="PS50160"/>
    </source>
</evidence>
<protein>
    <recommendedName>
        <fullName evidence="6">ATP-dependent DNA ligase family profile domain-containing protein</fullName>
    </recommendedName>
</protein>
<dbReference type="GO" id="GO:1903461">
    <property type="term" value="P:Okazaki fragment processing involved in mitotic DNA replication"/>
    <property type="evidence" value="ECO:0007669"/>
    <property type="project" value="TreeGrafter"/>
</dbReference>
<dbReference type="InterPro" id="IPR016059">
    <property type="entry name" value="DNA_ligase_ATP-dep_CS"/>
</dbReference>
<dbReference type="GO" id="GO:0006310">
    <property type="term" value="P:DNA recombination"/>
    <property type="evidence" value="ECO:0007669"/>
    <property type="project" value="InterPro"/>
</dbReference>